<keyword evidence="3" id="KW-1185">Reference proteome</keyword>
<comment type="caution">
    <text evidence="2">The sequence shown here is derived from an EMBL/GenBank/DDBJ whole genome shotgun (WGS) entry which is preliminary data.</text>
</comment>
<dbReference type="InterPro" id="IPR012475">
    <property type="entry name" value="Fungal_lectin"/>
</dbReference>
<evidence type="ECO:0000313" key="2">
    <source>
        <dbReference type="EMBL" id="PUU76316.1"/>
    </source>
</evidence>
<dbReference type="EMBL" id="NESQ01000192">
    <property type="protein sequence ID" value="PUU76316.1"/>
    <property type="molecule type" value="Genomic_DNA"/>
</dbReference>
<organism evidence="2 3">
    <name type="scientific">Tuber borchii</name>
    <name type="common">White truffle</name>
    <dbReference type="NCBI Taxonomy" id="42251"/>
    <lineage>
        <taxon>Eukaryota</taxon>
        <taxon>Fungi</taxon>
        <taxon>Dikarya</taxon>
        <taxon>Ascomycota</taxon>
        <taxon>Pezizomycotina</taxon>
        <taxon>Pezizomycetes</taxon>
        <taxon>Pezizales</taxon>
        <taxon>Tuberaceae</taxon>
        <taxon>Tuber</taxon>
    </lineage>
</organism>
<dbReference type="SUPFAM" id="SSF89372">
    <property type="entry name" value="Fucose-specific lectin"/>
    <property type="match status" value="1"/>
</dbReference>
<protein>
    <submittedName>
        <fullName evidence="2">Uncharacterized protein</fullName>
    </submittedName>
</protein>
<evidence type="ECO:0000256" key="1">
    <source>
        <dbReference type="ARBA" id="ARBA00009042"/>
    </source>
</evidence>
<name>A0A2T6ZLI2_TUBBO</name>
<dbReference type="Gene3D" id="2.120.10.70">
    <property type="entry name" value="Fucose-specific lectin"/>
    <property type="match status" value="1"/>
</dbReference>
<reference evidence="2 3" key="1">
    <citation type="submission" date="2017-04" db="EMBL/GenBank/DDBJ databases">
        <title>Draft genome sequence of Tuber borchii Vittad., a whitish edible truffle.</title>
        <authorList>
            <consortium name="DOE Joint Genome Institute"/>
            <person name="Murat C."/>
            <person name="Kuo A."/>
            <person name="Barry K.W."/>
            <person name="Clum A."/>
            <person name="Dockter R.B."/>
            <person name="Fauchery L."/>
            <person name="Iotti M."/>
            <person name="Kohler A."/>
            <person name="Labutti K."/>
            <person name="Lindquist E.A."/>
            <person name="Lipzen A."/>
            <person name="Ohm R.A."/>
            <person name="Wang M."/>
            <person name="Grigoriev I.V."/>
            <person name="Zambonelli A."/>
            <person name="Martin F.M."/>
        </authorList>
    </citation>
    <scope>NUCLEOTIDE SEQUENCE [LARGE SCALE GENOMIC DNA]</scope>
    <source>
        <strain evidence="2 3">Tbo3840</strain>
    </source>
</reference>
<comment type="similarity">
    <text evidence="1">Belongs to the fungal fucose-specific lectin family.</text>
</comment>
<sequence length="306" mass="34363">MTIRSVLASYSWSCPTNGTVIRVCYQDSAGNIRQTIYDEKLGWYTDPCGIIASRDLNYGLATTGWASGDEERVYFIGVDNKIAERRFSRSKNGWYDGELTGKFTAAHYSQLAAISYEANGTWCIRVYYQDKDNMIHELCRNGEEAWFEGYIFPASAIQGSSIACSHIIGGTCSYFLYYQKLDSTFVEYISHNSTKWRVGDFYSQLLYDPGAYITCSSYSKEGKNHHRVFTIDRDNKLCVTKFDGSSWAQTSQLTDALPRTTAAATAITDHIPKVRVYLQIAGGQIAEWGTNDGTTYSLMKNPLPIG</sequence>
<dbReference type="STRING" id="42251.A0A2T6ZLI2"/>
<dbReference type="OrthoDB" id="407298at2759"/>
<proteinExistence type="inferred from homology"/>
<accession>A0A2T6ZLI2</accession>
<dbReference type="Pfam" id="PF07938">
    <property type="entry name" value="Fungal_lectin"/>
    <property type="match status" value="1"/>
</dbReference>
<gene>
    <name evidence="2" type="ORF">B9Z19DRAFT_1109548</name>
</gene>
<evidence type="ECO:0000313" key="3">
    <source>
        <dbReference type="Proteomes" id="UP000244722"/>
    </source>
</evidence>
<dbReference type="AlphaFoldDB" id="A0A2T6ZLI2"/>
<dbReference type="Proteomes" id="UP000244722">
    <property type="component" value="Unassembled WGS sequence"/>
</dbReference>